<organism evidence="1 2">
    <name type="scientific">Leptolyngbya subtilissima DQ-A4</name>
    <dbReference type="NCBI Taxonomy" id="2933933"/>
    <lineage>
        <taxon>Bacteria</taxon>
        <taxon>Bacillati</taxon>
        <taxon>Cyanobacteriota</taxon>
        <taxon>Cyanophyceae</taxon>
        <taxon>Leptolyngbyales</taxon>
        <taxon>Leptolyngbyaceae</taxon>
        <taxon>Leptolyngbya group</taxon>
        <taxon>Leptolyngbya</taxon>
    </lineage>
</organism>
<protein>
    <submittedName>
        <fullName evidence="1">DUF4034 domain-containing protein</fullName>
    </submittedName>
</protein>
<keyword evidence="2" id="KW-1185">Reference proteome</keyword>
<dbReference type="EMBL" id="JAMPKX010000003">
    <property type="protein sequence ID" value="MEP0947201.1"/>
    <property type="molecule type" value="Genomic_DNA"/>
</dbReference>
<comment type="caution">
    <text evidence="1">The sequence shown here is derived from an EMBL/GenBank/DDBJ whole genome shotgun (WGS) entry which is preliminary data.</text>
</comment>
<accession>A0ABV0K347</accession>
<proteinExistence type="predicted"/>
<reference evidence="1 2" key="1">
    <citation type="submission" date="2022-04" db="EMBL/GenBank/DDBJ databases">
        <title>Positive selection, recombination, and allopatry shape intraspecific diversity of widespread and dominant cyanobacteria.</title>
        <authorList>
            <person name="Wei J."/>
            <person name="Shu W."/>
            <person name="Hu C."/>
        </authorList>
    </citation>
    <scope>NUCLEOTIDE SEQUENCE [LARGE SCALE GENOMIC DNA]</scope>
    <source>
        <strain evidence="1 2">DQ-A4</strain>
    </source>
</reference>
<sequence>MTLLFLLSGCHILPLTITLSTTKTSISSDIPASTMPCVQAQSSEQSELLTRESIYSQAETALSSSDFEKLESYYSLYRQRTSRTPNGRWKLQLFYDGLFPADYNHEKDWTSFEAKLLQWIKKYPKSPAAHIAYSSFLINRAWYFRGEGYANEVPPEAWEPFYENVELARVSLEESKEFASSDPEWYVRMLTIARLQGWSQLEVNKLLKDAVSKEPYYQETYQTAFEYLLPKWSGSFSEAADFADDAATITSKCEGRGMYARIYWRAINLHPEFEENPFGSKISWEKMKAGFEDIIALYPDAWNINNYARFACLAEDKETTRTLLARIGDKPILEAWPEQTTFSDCQTWASEP</sequence>
<evidence type="ECO:0000313" key="1">
    <source>
        <dbReference type="EMBL" id="MEP0947201.1"/>
    </source>
</evidence>
<evidence type="ECO:0000313" key="2">
    <source>
        <dbReference type="Proteomes" id="UP001482513"/>
    </source>
</evidence>
<dbReference type="Proteomes" id="UP001482513">
    <property type="component" value="Unassembled WGS sequence"/>
</dbReference>
<gene>
    <name evidence="1" type="ORF">NC992_09990</name>
</gene>
<name>A0ABV0K347_9CYAN</name>